<dbReference type="AlphaFoldDB" id="A0A1H5U4G1"/>
<accession>A0A1H5U4G1</accession>
<sequence>MPYSAHGICVLGDLPGEDKEKRRFDRYSNRFLKKGGTDHNNPKACKPRHEGDAFHRGDDYPDFTENAQGGLVKRLLIPPVGAVESSPIGAAIIISISEVWTEAVAGPAISVRLILVHRP</sequence>
<dbReference type="Proteomes" id="UP000236751">
    <property type="component" value="Unassembled WGS sequence"/>
</dbReference>
<name>A0A1H5U4G1_NITMU</name>
<evidence type="ECO:0000313" key="2">
    <source>
        <dbReference type="EMBL" id="SEF69943.1"/>
    </source>
</evidence>
<protein>
    <submittedName>
        <fullName evidence="2">Uncharacterized protein</fullName>
    </submittedName>
</protein>
<evidence type="ECO:0000256" key="1">
    <source>
        <dbReference type="SAM" id="MobiDB-lite"/>
    </source>
</evidence>
<gene>
    <name evidence="2" type="ORF">SAMN05216403_10667</name>
</gene>
<evidence type="ECO:0000313" key="3">
    <source>
        <dbReference type="Proteomes" id="UP000236751"/>
    </source>
</evidence>
<dbReference type="EMBL" id="FNVK01000006">
    <property type="protein sequence ID" value="SEF69943.1"/>
    <property type="molecule type" value="Genomic_DNA"/>
</dbReference>
<feature type="compositionally biased region" description="Basic and acidic residues" evidence="1">
    <location>
        <begin position="35"/>
        <end position="53"/>
    </location>
</feature>
<organism evidence="2 3">
    <name type="scientific">Nitrosospira multiformis (strain ATCC 25196 / NCIMB 11849 / C 71)</name>
    <dbReference type="NCBI Taxonomy" id="323848"/>
    <lineage>
        <taxon>Bacteria</taxon>
        <taxon>Pseudomonadati</taxon>
        <taxon>Pseudomonadota</taxon>
        <taxon>Betaproteobacteria</taxon>
        <taxon>Nitrosomonadales</taxon>
        <taxon>Nitrosomonadaceae</taxon>
        <taxon>Nitrosospira</taxon>
    </lineage>
</organism>
<reference evidence="2 3" key="1">
    <citation type="submission" date="2016-10" db="EMBL/GenBank/DDBJ databases">
        <authorList>
            <person name="de Groot N.N."/>
        </authorList>
    </citation>
    <scope>NUCLEOTIDE SEQUENCE [LARGE SCALE GENOMIC DNA]</scope>
    <source>
        <strain evidence="2 3">Nl13</strain>
    </source>
</reference>
<feature type="region of interest" description="Disordered" evidence="1">
    <location>
        <begin position="31"/>
        <end position="53"/>
    </location>
</feature>
<proteinExistence type="predicted"/>